<accession>A0A4U0Z1B0</accession>
<dbReference type="Gene3D" id="2.40.50.90">
    <property type="match status" value="1"/>
</dbReference>
<protein>
    <recommendedName>
        <fullName evidence="2">TNase-like domain-containing protein</fullName>
    </recommendedName>
</protein>
<feature type="domain" description="TNase-like" evidence="2">
    <location>
        <begin position="63"/>
        <end position="142"/>
    </location>
</feature>
<evidence type="ECO:0000256" key="1">
    <source>
        <dbReference type="SAM" id="MobiDB-lite"/>
    </source>
</evidence>
<dbReference type="InterPro" id="IPR035437">
    <property type="entry name" value="SNase_OB-fold_sf"/>
</dbReference>
<gene>
    <name evidence="3" type="ORF">FAZ78_12650</name>
</gene>
<dbReference type="PANTHER" id="PTHR12302">
    <property type="entry name" value="EBNA2 BINDING PROTEIN P100"/>
    <property type="match status" value="1"/>
</dbReference>
<dbReference type="AlphaFoldDB" id="A0A4U0Z1B0"/>
<dbReference type="SMART" id="SM00318">
    <property type="entry name" value="SNc"/>
    <property type="match status" value="1"/>
</dbReference>
<dbReference type="InterPro" id="IPR016071">
    <property type="entry name" value="Staphylococal_nuclease_OB-fold"/>
</dbReference>
<dbReference type="SUPFAM" id="SSF50199">
    <property type="entry name" value="Staphylococcal nuclease"/>
    <property type="match status" value="1"/>
</dbReference>
<dbReference type="EMBL" id="SWAU01000113">
    <property type="protein sequence ID" value="TKA96224.1"/>
    <property type="molecule type" value="Genomic_DNA"/>
</dbReference>
<dbReference type="Proteomes" id="UP000306340">
    <property type="component" value="Unassembled WGS sequence"/>
</dbReference>
<organism evidence="3 4">
    <name type="scientific">Cereibacter changlensis</name>
    <dbReference type="NCBI Taxonomy" id="402884"/>
    <lineage>
        <taxon>Bacteria</taxon>
        <taxon>Pseudomonadati</taxon>
        <taxon>Pseudomonadota</taxon>
        <taxon>Alphaproteobacteria</taxon>
        <taxon>Rhodobacterales</taxon>
        <taxon>Paracoccaceae</taxon>
        <taxon>Cereibacter</taxon>
    </lineage>
</organism>
<evidence type="ECO:0000259" key="2">
    <source>
        <dbReference type="PROSITE" id="PS50830"/>
    </source>
</evidence>
<evidence type="ECO:0000313" key="4">
    <source>
        <dbReference type="Proteomes" id="UP000306340"/>
    </source>
</evidence>
<dbReference type="PANTHER" id="PTHR12302:SF26">
    <property type="entry name" value="BLR1266 PROTEIN"/>
    <property type="match status" value="1"/>
</dbReference>
<feature type="compositionally biased region" description="Basic and acidic residues" evidence="1">
    <location>
        <begin position="185"/>
        <end position="196"/>
    </location>
</feature>
<sequence>MGLLRLLFRLLSPPRGRRRYSSRPKNSNSANDAIMARRLAQHTAVRHVPEETGQQIFKGRCWVIDGDTIVINRTHIRLAGIDAPELDHRYGQSAKRVLTRLCKGRIVTAICDGSSSYERVVALCQLEDGTDLSAEMVKAGFALDWRKYSGGKYRHLEAEGLRQKLWRVDARQRGRMPPQHTATSRSDKMAIRVEKD</sequence>
<evidence type="ECO:0000313" key="3">
    <source>
        <dbReference type="EMBL" id="TKA96224.1"/>
    </source>
</evidence>
<name>A0A4U0Z1B0_9RHOB</name>
<comment type="caution">
    <text evidence="3">The sequence shown here is derived from an EMBL/GenBank/DDBJ whole genome shotgun (WGS) entry which is preliminary data.</text>
</comment>
<feature type="region of interest" description="Disordered" evidence="1">
    <location>
        <begin position="171"/>
        <end position="196"/>
    </location>
</feature>
<dbReference type="PROSITE" id="PS50830">
    <property type="entry name" value="TNASE_3"/>
    <property type="match status" value="1"/>
</dbReference>
<reference evidence="3 4" key="1">
    <citation type="submission" date="2019-04" db="EMBL/GenBank/DDBJ databases">
        <title>Crypto-aerobic microbial life in anoxic (sulfidic) marine sediments.</title>
        <authorList>
            <person name="Bhattacharya S."/>
            <person name="Roy C."/>
            <person name="Mondal N."/>
            <person name="Sarkar J."/>
            <person name="Mandal S."/>
            <person name="Rameez M.J."/>
            <person name="Ghosh W."/>
        </authorList>
    </citation>
    <scope>NUCLEOTIDE SEQUENCE [LARGE SCALE GENOMIC DNA]</scope>
    <source>
        <strain evidence="3 4">SBBC</strain>
    </source>
</reference>
<dbReference type="Pfam" id="PF00565">
    <property type="entry name" value="SNase"/>
    <property type="match status" value="1"/>
</dbReference>
<proteinExistence type="predicted"/>